<organism evidence="2 3">
    <name type="scientific">Tanacetum coccineum</name>
    <dbReference type="NCBI Taxonomy" id="301880"/>
    <lineage>
        <taxon>Eukaryota</taxon>
        <taxon>Viridiplantae</taxon>
        <taxon>Streptophyta</taxon>
        <taxon>Embryophyta</taxon>
        <taxon>Tracheophyta</taxon>
        <taxon>Spermatophyta</taxon>
        <taxon>Magnoliopsida</taxon>
        <taxon>eudicotyledons</taxon>
        <taxon>Gunneridae</taxon>
        <taxon>Pentapetalae</taxon>
        <taxon>asterids</taxon>
        <taxon>campanulids</taxon>
        <taxon>Asterales</taxon>
        <taxon>Asteraceae</taxon>
        <taxon>Asteroideae</taxon>
        <taxon>Anthemideae</taxon>
        <taxon>Anthemidinae</taxon>
        <taxon>Tanacetum</taxon>
    </lineage>
</organism>
<sequence>MSFMIGTLLDPLQFSSPKRRLTMEEMVNKFIEEGRREHEKIDAFIREFKTTNELLLKERNNSLSELRFEVYGLTRAFEKAHSVNYEIKGVTTRGGKTTIETTQDTNITSKPPTPYHDEPVTPIEVPSDSEPKKTIEKDARPKVLEEACTVTMNEKCSAVLLNKLPLKEKDPRSFTIPCDVGNLHIDNVLADLGASKNLMPYSMYEKLGLEKHINQANFEERGEQSNYEKSIRRIEIKDMAYPGSQGMQNFENTRNEHLCFASASKIDEKKPKLKDLPSHLEYAYLNGDRACLIIVSSKLTEK</sequence>
<name>A0ABQ4YSN3_9ASTR</name>
<dbReference type="PANTHER" id="PTHR33067">
    <property type="entry name" value="RNA-DIRECTED DNA POLYMERASE-RELATED"/>
    <property type="match status" value="1"/>
</dbReference>
<dbReference type="InterPro" id="IPR021109">
    <property type="entry name" value="Peptidase_aspartic_dom_sf"/>
</dbReference>
<feature type="region of interest" description="Disordered" evidence="1">
    <location>
        <begin position="103"/>
        <end position="134"/>
    </location>
</feature>
<dbReference type="EMBL" id="BQNB010010631">
    <property type="protein sequence ID" value="GJS79902.1"/>
    <property type="molecule type" value="Genomic_DNA"/>
</dbReference>
<protein>
    <submittedName>
        <fullName evidence="2">Retrovirus-related pol polyprotein from transposon TNT 1-94</fullName>
    </submittedName>
</protein>
<dbReference type="PANTHER" id="PTHR33067:SF9">
    <property type="entry name" value="RNA-DIRECTED DNA POLYMERASE"/>
    <property type="match status" value="1"/>
</dbReference>
<proteinExistence type="predicted"/>
<dbReference type="Gene3D" id="2.40.70.10">
    <property type="entry name" value="Acid Proteases"/>
    <property type="match status" value="1"/>
</dbReference>
<evidence type="ECO:0000256" key="1">
    <source>
        <dbReference type="SAM" id="MobiDB-lite"/>
    </source>
</evidence>
<accession>A0ABQ4YSN3</accession>
<evidence type="ECO:0000313" key="3">
    <source>
        <dbReference type="Proteomes" id="UP001151760"/>
    </source>
</evidence>
<reference evidence="2" key="1">
    <citation type="journal article" date="2022" name="Int. J. Mol. Sci.">
        <title>Draft Genome of Tanacetum Coccineum: Genomic Comparison of Closely Related Tanacetum-Family Plants.</title>
        <authorList>
            <person name="Yamashiro T."/>
            <person name="Shiraishi A."/>
            <person name="Nakayama K."/>
            <person name="Satake H."/>
        </authorList>
    </citation>
    <scope>NUCLEOTIDE SEQUENCE</scope>
</reference>
<dbReference type="Proteomes" id="UP001151760">
    <property type="component" value="Unassembled WGS sequence"/>
</dbReference>
<comment type="caution">
    <text evidence="2">The sequence shown here is derived from an EMBL/GenBank/DDBJ whole genome shotgun (WGS) entry which is preliminary data.</text>
</comment>
<keyword evidence="3" id="KW-1185">Reference proteome</keyword>
<evidence type="ECO:0000313" key="2">
    <source>
        <dbReference type="EMBL" id="GJS79902.1"/>
    </source>
</evidence>
<reference evidence="2" key="2">
    <citation type="submission" date="2022-01" db="EMBL/GenBank/DDBJ databases">
        <authorList>
            <person name="Yamashiro T."/>
            <person name="Shiraishi A."/>
            <person name="Satake H."/>
            <person name="Nakayama K."/>
        </authorList>
    </citation>
    <scope>NUCLEOTIDE SEQUENCE</scope>
</reference>
<gene>
    <name evidence="2" type="ORF">Tco_0729783</name>
</gene>